<evidence type="ECO:0000313" key="2">
    <source>
        <dbReference type="Proteomes" id="UP000799755"/>
    </source>
</evidence>
<comment type="caution">
    <text evidence="1">The sequence shown here is derived from an EMBL/GenBank/DDBJ whole genome shotgun (WGS) entry which is preliminary data.</text>
</comment>
<dbReference type="EMBL" id="MU003505">
    <property type="protein sequence ID" value="KAF2471363.1"/>
    <property type="molecule type" value="Genomic_DNA"/>
</dbReference>
<reference evidence="1" key="1">
    <citation type="journal article" date="2020" name="Stud. Mycol.">
        <title>101 Dothideomycetes genomes: a test case for predicting lifestyles and emergence of pathogens.</title>
        <authorList>
            <person name="Haridas S."/>
            <person name="Albert R."/>
            <person name="Binder M."/>
            <person name="Bloem J."/>
            <person name="Labutti K."/>
            <person name="Salamov A."/>
            <person name="Andreopoulos B."/>
            <person name="Baker S."/>
            <person name="Barry K."/>
            <person name="Bills G."/>
            <person name="Bluhm B."/>
            <person name="Cannon C."/>
            <person name="Castanera R."/>
            <person name="Culley D."/>
            <person name="Daum C."/>
            <person name="Ezra D."/>
            <person name="Gonzalez J."/>
            <person name="Henrissat B."/>
            <person name="Kuo A."/>
            <person name="Liang C."/>
            <person name="Lipzen A."/>
            <person name="Lutzoni F."/>
            <person name="Magnuson J."/>
            <person name="Mondo S."/>
            <person name="Nolan M."/>
            <person name="Ohm R."/>
            <person name="Pangilinan J."/>
            <person name="Park H.-J."/>
            <person name="Ramirez L."/>
            <person name="Alfaro M."/>
            <person name="Sun H."/>
            <person name="Tritt A."/>
            <person name="Yoshinaga Y."/>
            <person name="Zwiers L.-H."/>
            <person name="Turgeon B."/>
            <person name="Goodwin S."/>
            <person name="Spatafora J."/>
            <person name="Crous P."/>
            <person name="Grigoriev I."/>
        </authorList>
    </citation>
    <scope>NUCLEOTIDE SEQUENCE</scope>
    <source>
        <strain evidence="1">ATCC 200398</strain>
    </source>
</reference>
<name>A0ACB6QWG4_9PLEO</name>
<proteinExistence type="predicted"/>
<dbReference type="Proteomes" id="UP000799755">
    <property type="component" value="Unassembled WGS sequence"/>
</dbReference>
<keyword evidence="2" id="KW-1185">Reference proteome</keyword>
<sequence length="109" mass="12577">MFDVQSGNGRIRYAWDNFRRSGFARFYRVGCLWACPRSVCLPVFLSASICFQRFTKSGLLLFVVAELSRFAISGAELGFNWVWFAEVSGSRQWAVQRSDHRLPCRVWGI</sequence>
<accession>A0ACB6QWG4</accession>
<evidence type="ECO:0000313" key="1">
    <source>
        <dbReference type="EMBL" id="KAF2471363.1"/>
    </source>
</evidence>
<protein>
    <submittedName>
        <fullName evidence="1">Uncharacterized protein</fullName>
    </submittedName>
</protein>
<gene>
    <name evidence="1" type="ORF">BDR25DRAFT_26152</name>
</gene>
<organism evidence="1 2">
    <name type="scientific">Lindgomyces ingoldianus</name>
    <dbReference type="NCBI Taxonomy" id="673940"/>
    <lineage>
        <taxon>Eukaryota</taxon>
        <taxon>Fungi</taxon>
        <taxon>Dikarya</taxon>
        <taxon>Ascomycota</taxon>
        <taxon>Pezizomycotina</taxon>
        <taxon>Dothideomycetes</taxon>
        <taxon>Pleosporomycetidae</taxon>
        <taxon>Pleosporales</taxon>
        <taxon>Lindgomycetaceae</taxon>
        <taxon>Lindgomyces</taxon>
    </lineage>
</organism>